<feature type="transmembrane region" description="Helical" evidence="1">
    <location>
        <begin position="54"/>
        <end position="75"/>
    </location>
</feature>
<dbReference type="RefSeq" id="WP_255966236.1">
    <property type="nucleotide sequence ID" value="NZ_JANFQF010000003.1"/>
</dbReference>
<evidence type="ECO:0008006" key="4">
    <source>
        <dbReference type="Google" id="ProtNLM"/>
    </source>
</evidence>
<reference evidence="2 3" key="1">
    <citation type="submission" date="2022-07" db="EMBL/GenBank/DDBJ databases">
        <title>Degradation activity of malathion, p-nitrophenol and potential low-temperature adaptation strategy of Rhodococcus sp. FXJ9.536.</title>
        <authorList>
            <person name="Huang J."/>
            <person name="Huang Y."/>
        </authorList>
    </citation>
    <scope>NUCLEOTIDE SEQUENCE [LARGE SCALE GENOMIC DNA]</scope>
    <source>
        <strain evidence="2 3">FXJ9.536</strain>
    </source>
</reference>
<name>A0ABT1Q8S4_9NOCA</name>
<evidence type="ECO:0000313" key="2">
    <source>
        <dbReference type="EMBL" id="MCQ4118655.1"/>
    </source>
</evidence>
<organism evidence="2 3">
    <name type="scientific">Rhodococcus tibetensis</name>
    <dbReference type="NCBI Taxonomy" id="2965064"/>
    <lineage>
        <taxon>Bacteria</taxon>
        <taxon>Bacillati</taxon>
        <taxon>Actinomycetota</taxon>
        <taxon>Actinomycetes</taxon>
        <taxon>Mycobacteriales</taxon>
        <taxon>Nocardiaceae</taxon>
        <taxon>Rhodococcus</taxon>
    </lineage>
</organism>
<proteinExistence type="predicted"/>
<protein>
    <recommendedName>
        <fullName evidence="4">DUF1648 domain-containing protein</fullName>
    </recommendedName>
</protein>
<gene>
    <name evidence="2" type="ORF">NOF53_05610</name>
</gene>
<feature type="transmembrane region" description="Helical" evidence="1">
    <location>
        <begin position="117"/>
        <end position="137"/>
    </location>
</feature>
<feature type="transmembrane region" description="Helical" evidence="1">
    <location>
        <begin position="82"/>
        <end position="105"/>
    </location>
</feature>
<accession>A0ABT1Q8S4</accession>
<keyword evidence="1" id="KW-0472">Membrane</keyword>
<feature type="transmembrane region" description="Helical" evidence="1">
    <location>
        <begin position="172"/>
        <end position="193"/>
    </location>
</feature>
<evidence type="ECO:0000256" key="1">
    <source>
        <dbReference type="SAM" id="Phobius"/>
    </source>
</evidence>
<evidence type="ECO:0000313" key="3">
    <source>
        <dbReference type="Proteomes" id="UP001524501"/>
    </source>
</evidence>
<keyword evidence="1" id="KW-0812">Transmembrane</keyword>
<sequence>MTTTRTRLGTGAAATAVPLLALVLARIGWGADLPPAIPQHWSGTEPDRFGSSTAYFWISLAVCSSAAVIAGLVVARERTDAALWLPIAALTSWTVSSAWILGVALTLHAGSPDAASTGGWIIIPMLGIVWGAAVFAITPKTPRTLIDGPAPTLSTPLAPSERASWTGYARGLWAVALTLVMAAAALGAVLMGLWWLAPLFVVLAVSGGVFASVGVRVDRAGLTLSSWNVRWRRISLDRIEAAQVATIRPAEWGGWGYRFSPRGTAVVVRGGEGIVLTYQDGRQFAVTVPAAEQGAALLNSLLALRAAS</sequence>
<dbReference type="Proteomes" id="UP001524501">
    <property type="component" value="Unassembled WGS sequence"/>
</dbReference>
<keyword evidence="3" id="KW-1185">Reference proteome</keyword>
<comment type="caution">
    <text evidence="2">The sequence shown here is derived from an EMBL/GenBank/DDBJ whole genome shotgun (WGS) entry which is preliminary data.</text>
</comment>
<keyword evidence="1" id="KW-1133">Transmembrane helix</keyword>
<feature type="transmembrane region" description="Helical" evidence="1">
    <location>
        <begin position="199"/>
        <end position="217"/>
    </location>
</feature>
<dbReference type="EMBL" id="JANFQF010000003">
    <property type="protein sequence ID" value="MCQ4118655.1"/>
    <property type="molecule type" value="Genomic_DNA"/>
</dbReference>